<sequence>MRNFLLSPGLPATVAAELLEDIVTGALGDDPQVISHFCEDFSLHDLYDIDPGVEGQADEWLDSVDGFFPDAMLLEADLPPSNNSNTEPESAAIPELSSGELDLACYETMPPESDEEDSGISNPTAYMVSKAIAILKEDDDDGDDGFQLDAPAVPGRDCKSCEYHRERTGDPSMLCSLCYLRLNAAFVYSKVLFIIGPVSDVEDSTTGIEEEKPSPPKLTQRCRPNILRPSAQRVSSRKRAAVNCIEDLLEEPTEPLDLSLKRPRPQ</sequence>
<evidence type="ECO:0000256" key="5">
    <source>
        <dbReference type="ARBA" id="ARBA00022518"/>
    </source>
</evidence>
<dbReference type="GO" id="GO:0046872">
    <property type="term" value="F:metal ion binding"/>
    <property type="evidence" value="ECO:0007669"/>
    <property type="project" value="UniProtKB-UniRule"/>
</dbReference>
<protein>
    <recommendedName>
        <fullName evidence="3 20">Early E1A protein</fullName>
    </recommendedName>
</protein>
<evidence type="ECO:0000313" key="22">
    <source>
        <dbReference type="EMBL" id="ADZ39799.1"/>
    </source>
</evidence>
<keyword evidence="19" id="KW-1078">G1/S host cell cycle checkpoint dysregulation by virus</keyword>
<feature type="region of interest" description="Disordered" evidence="21">
    <location>
        <begin position="204"/>
        <end position="234"/>
    </location>
</feature>
<evidence type="ECO:0000256" key="16">
    <source>
        <dbReference type="ARBA" id="ARBA00023163"/>
    </source>
</evidence>
<evidence type="ECO:0000256" key="2">
    <source>
        <dbReference type="ARBA" id="ARBA00007334"/>
    </source>
</evidence>
<evidence type="ECO:0000256" key="8">
    <source>
        <dbReference type="ARBA" id="ARBA00022632"/>
    </source>
</evidence>
<organism evidence="22 23">
    <name type="scientific">Simian adenovirus 48</name>
    <dbReference type="NCBI Taxonomy" id="995021"/>
    <lineage>
        <taxon>Viruses</taxon>
        <taxon>Varidnaviria</taxon>
        <taxon>Bamfordvirae</taxon>
        <taxon>Preplasmiviricota</taxon>
        <taxon>Polisuviricotina</taxon>
        <taxon>Pharingeaviricetes</taxon>
        <taxon>Rowavirales</taxon>
        <taxon>Adenoviridae</taxon>
        <taxon>Mastadenovirus</taxon>
        <taxon>Mastadenovirus simiae</taxon>
        <taxon>Simian mastadenovirus A</taxon>
    </lineage>
</organism>
<evidence type="ECO:0000256" key="17">
    <source>
        <dbReference type="ARBA" id="ARBA00023258"/>
    </source>
</evidence>
<dbReference type="GO" id="GO:0039645">
    <property type="term" value="P:symbiont-mediated perturbation of host cell cycle G1/S transition checkpoint"/>
    <property type="evidence" value="ECO:0007669"/>
    <property type="project" value="UniProtKB-UniRule"/>
</dbReference>
<evidence type="ECO:0000256" key="11">
    <source>
        <dbReference type="ARBA" id="ARBA00022830"/>
    </source>
</evidence>
<dbReference type="InterPro" id="IPR014410">
    <property type="entry name" value="Aden_E1A"/>
</dbReference>
<dbReference type="PIRSF" id="PIRSF003669">
    <property type="entry name" value="Aden_E1A"/>
    <property type="match status" value="1"/>
</dbReference>
<comment type="similarity">
    <text evidence="2 20">Belongs to the adenoviridae E1A protein family.</text>
</comment>
<evidence type="ECO:0000256" key="18">
    <source>
        <dbReference type="ARBA" id="ARBA00023280"/>
    </source>
</evidence>
<evidence type="ECO:0000256" key="9">
    <source>
        <dbReference type="ARBA" id="ARBA00022723"/>
    </source>
</evidence>
<keyword evidence="10" id="KW-0863">Zinc-finger</keyword>
<evidence type="ECO:0000256" key="6">
    <source>
        <dbReference type="ARBA" id="ARBA00022562"/>
    </source>
</evidence>
<name>A0A9W3I4N6_9ADEN</name>
<keyword evidence="4" id="KW-1121">Modulation of host cell cycle by virus</keyword>
<accession>A0A9W3I4N6</accession>
<keyword evidence="14 20" id="KW-0805">Transcription regulation</keyword>
<evidence type="ECO:0000256" key="14">
    <source>
        <dbReference type="ARBA" id="ARBA00023015"/>
    </source>
</evidence>
<keyword evidence="5" id="KW-0244">Early protein</keyword>
<evidence type="ECO:0000256" key="19">
    <source>
        <dbReference type="ARBA" id="ARBA00023309"/>
    </source>
</evidence>
<keyword evidence="9" id="KW-0479">Metal-binding</keyword>
<keyword evidence="8" id="KW-1090">Inhibition of host innate immune response by virus</keyword>
<evidence type="ECO:0000256" key="1">
    <source>
        <dbReference type="ARBA" id="ARBA00004147"/>
    </source>
</evidence>
<evidence type="ECO:0000256" key="3">
    <source>
        <dbReference type="ARBA" id="ARBA00019274"/>
    </source>
</evidence>
<dbReference type="GO" id="GO:0006355">
    <property type="term" value="P:regulation of DNA-templated transcription"/>
    <property type="evidence" value="ECO:0007669"/>
    <property type="project" value="InterPro"/>
</dbReference>
<evidence type="ECO:0000256" key="15">
    <source>
        <dbReference type="ARBA" id="ARBA00023159"/>
    </source>
</evidence>
<comment type="subcellular location">
    <subcellularLocation>
        <location evidence="1">Host nucleus</location>
    </subcellularLocation>
</comment>
<evidence type="ECO:0000256" key="21">
    <source>
        <dbReference type="SAM" id="MobiDB-lite"/>
    </source>
</evidence>
<evidence type="ECO:0000313" key="23">
    <source>
        <dbReference type="Proteomes" id="UP000100237"/>
    </source>
</evidence>
<keyword evidence="17" id="KW-0922">Interferon antiviral system evasion</keyword>
<keyword evidence="11" id="KW-1114">Inhibition of host interferon signaling pathway by virus</keyword>
<evidence type="ECO:0000256" key="10">
    <source>
        <dbReference type="ARBA" id="ARBA00022771"/>
    </source>
</evidence>
<keyword evidence="7 20" id="KW-0945">Host-virus interaction</keyword>
<evidence type="ECO:0000256" key="13">
    <source>
        <dbReference type="ARBA" id="ARBA00022961"/>
    </source>
</evidence>
<evidence type="ECO:0000256" key="20">
    <source>
        <dbReference type="PIRNR" id="PIRNR003669"/>
    </source>
</evidence>
<dbReference type="Pfam" id="PF02703">
    <property type="entry name" value="Adeno_E1A"/>
    <property type="match status" value="1"/>
</dbReference>
<keyword evidence="18 20" id="KW-0899">Viral immunoevasion</keyword>
<keyword evidence="6" id="KW-1048">Host nucleus</keyword>
<keyword evidence="16 20" id="KW-0804">Transcription</keyword>
<keyword evidence="15 20" id="KW-0010">Activator</keyword>
<keyword evidence="12" id="KW-0862">Zinc</keyword>
<evidence type="ECO:0000256" key="4">
    <source>
        <dbReference type="ARBA" id="ARBA00022504"/>
    </source>
</evidence>
<keyword evidence="13" id="KW-1105">Inhibition of host STAT1 by virus</keyword>
<dbReference type="EMBL" id="HQ241818">
    <property type="protein sequence ID" value="ADZ39799.1"/>
    <property type="molecule type" value="Genomic_DNA"/>
</dbReference>
<evidence type="ECO:0000256" key="7">
    <source>
        <dbReference type="ARBA" id="ARBA00022581"/>
    </source>
</evidence>
<reference evidence="22 23" key="1">
    <citation type="journal article" date="2009" name="PLoS Pathog.">
        <title>Isolation and characterization of adenoviruses persistently shed from the gastrointestinal tract of non-human primates.</title>
        <authorList>
            <person name="Roy S."/>
            <person name="Vandenberghe L.H."/>
            <person name="Kryazhimskiy S."/>
            <person name="Grant R."/>
            <person name="Calcedo R."/>
            <person name="Yuan X."/>
            <person name="Keough M."/>
            <person name="Sandhu A."/>
            <person name="Wang Q."/>
            <person name="Medina-Jaszek C.A."/>
            <person name="Plotkin J.B."/>
            <person name="Wilson J.M."/>
        </authorList>
    </citation>
    <scope>NUCLEOTIDE SEQUENCE [LARGE SCALE GENOMIC DNA]</scope>
    <source>
        <strain evidence="22">AJ75</strain>
    </source>
</reference>
<proteinExistence type="inferred from homology"/>
<comment type="function">
    <text evidence="20">Plays a role in viral genome replication by driving entry of quiescent cells into the cell cycle.</text>
</comment>
<dbReference type="Proteomes" id="UP000100237">
    <property type="component" value="Genome"/>
</dbReference>
<evidence type="ECO:0000256" key="12">
    <source>
        <dbReference type="ARBA" id="ARBA00022833"/>
    </source>
</evidence>